<sequence>MHSTPNRRAHACPLGSILEGTFMRKPQMLRMIVSPTIDTTMDLLLIATGLSVIGIGALVAFARHVDPLSGRLHGRLRKR</sequence>
<keyword evidence="3" id="KW-1185">Reference proteome</keyword>
<organism evidence="2 3">
    <name type="scientific">Burkholderia humptydooensis MSMB43</name>
    <dbReference type="NCBI Taxonomy" id="441157"/>
    <lineage>
        <taxon>Bacteria</taxon>
        <taxon>Pseudomonadati</taxon>
        <taxon>Pseudomonadota</taxon>
        <taxon>Betaproteobacteria</taxon>
        <taxon>Burkholderiales</taxon>
        <taxon>Burkholderiaceae</taxon>
        <taxon>Burkholderia</taxon>
        <taxon>pseudomallei group</taxon>
    </lineage>
</organism>
<reference evidence="3" key="1">
    <citation type="journal article" date="2012" name="J. Bacteriol.">
        <title>Revised Genome Sequence of Burkholderia thailandensis MSMB43 with Improved Annotation.</title>
        <authorList>
            <person name="Zhuo Y."/>
            <person name="Liu L."/>
            <person name="Wang Q."/>
            <person name="Liu X."/>
            <person name="Ren B."/>
            <person name="Liu M."/>
            <person name="Ni P."/>
            <person name="Cheng Y.Q."/>
            <person name="Zhang L."/>
        </authorList>
    </citation>
    <scope>NUCLEOTIDE SEQUENCE [LARGE SCALE GENOMIC DNA]</scope>
    <source>
        <strain evidence="3">MSMB43</strain>
    </source>
</reference>
<keyword evidence="1" id="KW-0472">Membrane</keyword>
<protein>
    <submittedName>
        <fullName evidence="2">Uncharacterized protein</fullName>
    </submittedName>
</protein>
<evidence type="ECO:0000313" key="2">
    <source>
        <dbReference type="EMBL" id="EIP87399.1"/>
    </source>
</evidence>
<accession>A0ABN0G5E3</accession>
<gene>
    <name evidence="2" type="ORF">A33K_15417</name>
</gene>
<keyword evidence="1" id="KW-1133">Transmembrane helix</keyword>
<dbReference type="EMBL" id="JH692063">
    <property type="protein sequence ID" value="EIP87399.1"/>
    <property type="molecule type" value="Genomic_DNA"/>
</dbReference>
<keyword evidence="1" id="KW-0812">Transmembrane</keyword>
<evidence type="ECO:0000313" key="3">
    <source>
        <dbReference type="Proteomes" id="UP000004682"/>
    </source>
</evidence>
<evidence type="ECO:0000256" key="1">
    <source>
        <dbReference type="SAM" id="Phobius"/>
    </source>
</evidence>
<proteinExistence type="predicted"/>
<feature type="transmembrane region" description="Helical" evidence="1">
    <location>
        <begin position="43"/>
        <end position="62"/>
    </location>
</feature>
<dbReference type="Proteomes" id="UP000004682">
    <property type="component" value="Unassembled WGS sequence"/>
</dbReference>
<name>A0ABN0G5E3_9BURK</name>